<accession>A0AAD2HZM0</accession>
<reference evidence="1" key="1">
    <citation type="submission" date="2023-11" db="EMBL/GenBank/DDBJ databases">
        <authorList>
            <person name="De Vega J J."/>
            <person name="De Vega J J."/>
        </authorList>
    </citation>
    <scope>NUCLEOTIDE SEQUENCE</scope>
</reference>
<evidence type="ECO:0000313" key="2">
    <source>
        <dbReference type="Proteomes" id="UP001295794"/>
    </source>
</evidence>
<sequence>MLGKGSDRMTCLVMSGRGITAVLFVRAWVQDEDSAQLRDFGRVIPETSGNSRCLALHAIGRQIRSLKARSLTFDSDEGGIGQRGSSGSSIVRRVEVAVECDPWRYHRRNRLGHVRTKNGWAAWVILPGVQTLRSRGG</sequence>
<name>A0AAD2HZM0_9AGAR</name>
<dbReference type="AlphaFoldDB" id="A0AAD2HZM0"/>
<evidence type="ECO:0000313" key="1">
    <source>
        <dbReference type="EMBL" id="CAK5284700.1"/>
    </source>
</evidence>
<comment type="caution">
    <text evidence="1">The sequence shown here is derived from an EMBL/GenBank/DDBJ whole genome shotgun (WGS) entry which is preliminary data.</text>
</comment>
<keyword evidence="2" id="KW-1185">Reference proteome</keyword>
<proteinExistence type="predicted"/>
<dbReference type="EMBL" id="CAVNYO010000480">
    <property type="protein sequence ID" value="CAK5284700.1"/>
    <property type="molecule type" value="Genomic_DNA"/>
</dbReference>
<organism evidence="1 2">
    <name type="scientific">Mycena citricolor</name>
    <dbReference type="NCBI Taxonomy" id="2018698"/>
    <lineage>
        <taxon>Eukaryota</taxon>
        <taxon>Fungi</taxon>
        <taxon>Dikarya</taxon>
        <taxon>Basidiomycota</taxon>
        <taxon>Agaricomycotina</taxon>
        <taxon>Agaricomycetes</taxon>
        <taxon>Agaricomycetidae</taxon>
        <taxon>Agaricales</taxon>
        <taxon>Marasmiineae</taxon>
        <taxon>Mycenaceae</taxon>
        <taxon>Mycena</taxon>
    </lineage>
</organism>
<protein>
    <submittedName>
        <fullName evidence="1">Uncharacterized protein</fullName>
    </submittedName>
</protein>
<gene>
    <name evidence="1" type="ORF">MYCIT1_LOCUS38113</name>
</gene>
<dbReference type="Proteomes" id="UP001295794">
    <property type="component" value="Unassembled WGS sequence"/>
</dbReference>